<feature type="region of interest" description="Disordered" evidence="1">
    <location>
        <begin position="1"/>
        <end position="147"/>
    </location>
</feature>
<feature type="compositionally biased region" description="Pro residues" evidence="1">
    <location>
        <begin position="118"/>
        <end position="128"/>
    </location>
</feature>
<dbReference type="Proteomes" id="UP000284842">
    <property type="component" value="Unassembled WGS sequence"/>
</dbReference>
<dbReference type="AlphaFoldDB" id="A0A409YLK5"/>
<feature type="compositionally biased region" description="Polar residues" evidence="1">
    <location>
        <begin position="87"/>
        <end position="102"/>
    </location>
</feature>
<name>A0A409YLK5_9AGAR</name>
<gene>
    <name evidence="2" type="ORF">CVT24_008108</name>
</gene>
<feature type="compositionally biased region" description="Basic and acidic residues" evidence="1">
    <location>
        <begin position="27"/>
        <end position="42"/>
    </location>
</feature>
<proteinExistence type="predicted"/>
<dbReference type="STRING" id="181874.A0A409YLK5"/>
<protein>
    <submittedName>
        <fullName evidence="2">Uncharacterized protein</fullName>
    </submittedName>
</protein>
<evidence type="ECO:0000313" key="2">
    <source>
        <dbReference type="EMBL" id="PPR03926.1"/>
    </source>
</evidence>
<dbReference type="InParanoid" id="A0A409YLK5"/>
<reference evidence="2 3" key="1">
    <citation type="journal article" date="2018" name="Evol. Lett.">
        <title>Horizontal gene cluster transfer increased hallucinogenic mushroom diversity.</title>
        <authorList>
            <person name="Reynolds H.T."/>
            <person name="Vijayakumar V."/>
            <person name="Gluck-Thaler E."/>
            <person name="Korotkin H.B."/>
            <person name="Matheny P.B."/>
            <person name="Slot J.C."/>
        </authorList>
    </citation>
    <scope>NUCLEOTIDE SEQUENCE [LARGE SCALE GENOMIC DNA]</scope>
    <source>
        <strain evidence="2 3">2629</strain>
    </source>
</reference>
<feature type="compositionally biased region" description="Low complexity" evidence="1">
    <location>
        <begin position="103"/>
        <end position="117"/>
    </location>
</feature>
<sequence>MLSASRSKKEGKKGAKGNGNGKAKGAKGKEKGTKGVKDDREGGGGGVPPRPRSAKQRKSLSDRLASVSAIARKASESTLPVTHLQRPPSSQSNANVKMTSPISHSTSPVSLSGVSPPVISPMTPPQPQPFTHLHQPHPPSQQPQPLLRLAPPNARFMECSADDLRLSEIGELLREYRRVVEGVRSVGGFEGQ</sequence>
<evidence type="ECO:0000256" key="1">
    <source>
        <dbReference type="SAM" id="MobiDB-lite"/>
    </source>
</evidence>
<evidence type="ECO:0000313" key="3">
    <source>
        <dbReference type="Proteomes" id="UP000284842"/>
    </source>
</evidence>
<accession>A0A409YLK5</accession>
<dbReference type="EMBL" id="NHTK01001006">
    <property type="protein sequence ID" value="PPR03926.1"/>
    <property type="molecule type" value="Genomic_DNA"/>
</dbReference>
<keyword evidence="3" id="KW-1185">Reference proteome</keyword>
<organism evidence="2 3">
    <name type="scientific">Panaeolus cyanescens</name>
    <dbReference type="NCBI Taxonomy" id="181874"/>
    <lineage>
        <taxon>Eukaryota</taxon>
        <taxon>Fungi</taxon>
        <taxon>Dikarya</taxon>
        <taxon>Basidiomycota</taxon>
        <taxon>Agaricomycotina</taxon>
        <taxon>Agaricomycetes</taxon>
        <taxon>Agaricomycetidae</taxon>
        <taxon>Agaricales</taxon>
        <taxon>Agaricineae</taxon>
        <taxon>Galeropsidaceae</taxon>
        <taxon>Panaeolus</taxon>
    </lineage>
</organism>
<comment type="caution">
    <text evidence="2">The sequence shown here is derived from an EMBL/GenBank/DDBJ whole genome shotgun (WGS) entry which is preliminary data.</text>
</comment>